<dbReference type="RefSeq" id="WP_007078086.1">
    <property type="nucleotide sequence ID" value="NZ_CM001024.1"/>
</dbReference>
<dbReference type="Proteomes" id="UP000003111">
    <property type="component" value="Unassembled WGS sequence"/>
</dbReference>
<organism evidence="1 2">
    <name type="scientific">Aeromicrobium marinum DSM 15272</name>
    <dbReference type="NCBI Taxonomy" id="585531"/>
    <lineage>
        <taxon>Bacteria</taxon>
        <taxon>Bacillati</taxon>
        <taxon>Actinomycetota</taxon>
        <taxon>Actinomycetes</taxon>
        <taxon>Propionibacteriales</taxon>
        <taxon>Nocardioidaceae</taxon>
        <taxon>Aeromicrobium</taxon>
    </lineage>
</organism>
<dbReference type="InterPro" id="IPR036188">
    <property type="entry name" value="FAD/NAD-bd_sf"/>
</dbReference>
<protein>
    <submittedName>
        <fullName evidence="1">FAD dependent oxidoreductase</fullName>
    </submittedName>
</protein>
<proteinExistence type="predicted"/>
<name>E2SAK6_9ACTN</name>
<sequence>MARVVVVGGGFAGLSAAARLAKLHHDVTLLDAADRLGGGLHGIEIDGARWPLHPELVTLPGVFRDLFRKSGRPMDRTLGLEPAPGRRHVFADGEVLDLPMGRRADQHDAVTAAFGQDDWSTWVDGQDQVWEVLRRHSLDVVLTGPDAFDRDARRVLRPRRPVGKLAARDLADARLAKVILDPIRLDGLDRRSTPGFLAVSHYVERTFGRWRFEGGWPGLAAALEQRLVERKVTVETGQHVHRVVLDGPDGGVTAVETADGRWPADVVVWCNRTVPDGLDAPRDMPVVPASRTFLELAEDPPELAVETLVHANPPIRVHSSGDRRWTLAHRSGENVLVALARFGLDLRELVVVRHDLKPIDLVPLGHEGWTWTGWSSMFDRPGVGPARGVYHAGSHAHPGPRLEQIGMATAAVAAHIGAAPR</sequence>
<evidence type="ECO:0000313" key="1">
    <source>
        <dbReference type="EMBL" id="EFQ83402.1"/>
    </source>
</evidence>
<gene>
    <name evidence="1" type="ORF">HMPREF0063_11064</name>
</gene>
<dbReference type="OrthoDB" id="9774675at2"/>
<evidence type="ECO:0000313" key="2">
    <source>
        <dbReference type="Proteomes" id="UP000003111"/>
    </source>
</evidence>
<dbReference type="PANTHER" id="PTHR43734:SF1">
    <property type="entry name" value="PHYTOENE DESATURASE"/>
    <property type="match status" value="1"/>
</dbReference>
<keyword evidence="2" id="KW-1185">Reference proteome</keyword>
<dbReference type="PANTHER" id="PTHR43734">
    <property type="entry name" value="PHYTOENE DESATURASE"/>
    <property type="match status" value="1"/>
</dbReference>
<dbReference type="HOGENOM" id="CLU_019722_2_1_11"/>
<dbReference type="Gene3D" id="3.50.50.60">
    <property type="entry name" value="FAD/NAD(P)-binding domain"/>
    <property type="match status" value="2"/>
</dbReference>
<accession>E2SAK6</accession>
<dbReference type="AlphaFoldDB" id="E2SAK6"/>
<comment type="caution">
    <text evidence="1">The sequence shown here is derived from an EMBL/GenBank/DDBJ whole genome shotgun (WGS) entry which is preliminary data.</text>
</comment>
<dbReference type="Pfam" id="PF13450">
    <property type="entry name" value="NAD_binding_8"/>
    <property type="match status" value="1"/>
</dbReference>
<dbReference type="EMBL" id="ACLF03000004">
    <property type="protein sequence ID" value="EFQ83402.1"/>
    <property type="molecule type" value="Genomic_DNA"/>
</dbReference>
<dbReference type="eggNOG" id="COG1233">
    <property type="taxonomic scope" value="Bacteria"/>
</dbReference>
<dbReference type="SUPFAM" id="SSF51905">
    <property type="entry name" value="FAD/NAD(P)-binding domain"/>
    <property type="match status" value="1"/>
</dbReference>
<reference evidence="1" key="1">
    <citation type="submission" date="2010-08" db="EMBL/GenBank/DDBJ databases">
        <authorList>
            <person name="Muzny D."/>
            <person name="Qin X."/>
            <person name="Buhay C."/>
            <person name="Dugan-Rocha S."/>
            <person name="Ding Y."/>
            <person name="Chen G."/>
            <person name="Hawes A."/>
            <person name="Holder M."/>
            <person name="Jhangiani S."/>
            <person name="Johnson A."/>
            <person name="Khan Z."/>
            <person name="Li Z."/>
            <person name="Liu W."/>
            <person name="Liu X."/>
            <person name="Perez L."/>
            <person name="Shen H."/>
            <person name="Wang Q."/>
            <person name="Watt J."/>
            <person name="Xi L."/>
            <person name="Xin Y."/>
            <person name="Zhou J."/>
            <person name="Deng J."/>
            <person name="Jiang H."/>
            <person name="Liu Y."/>
            <person name="Qu J."/>
            <person name="Song X.-Z."/>
            <person name="Zhang L."/>
            <person name="Villasana D."/>
            <person name="Johnson A."/>
            <person name="Liu J."/>
            <person name="Liyanage D."/>
            <person name="Lorensuhewa L."/>
            <person name="Robinson T."/>
            <person name="Song A."/>
            <person name="Song B.-B."/>
            <person name="Dinh H."/>
            <person name="Thornton R."/>
            <person name="Coyle M."/>
            <person name="Francisco L."/>
            <person name="Jackson L."/>
            <person name="Javaid M."/>
            <person name="Korchina V."/>
            <person name="Kovar C."/>
            <person name="Mata R."/>
            <person name="Mathew T."/>
            <person name="Ngo R."/>
            <person name="Nguyen L."/>
            <person name="Nguyen N."/>
            <person name="Okwuonu G."/>
            <person name="Ongeri F."/>
            <person name="Pham C."/>
            <person name="Simmons D."/>
            <person name="Wilczek-Boney K."/>
            <person name="Hale W."/>
            <person name="Jakkamsetti A."/>
            <person name="Pham P."/>
            <person name="Ruth R."/>
            <person name="San Lucas F."/>
            <person name="Warren J."/>
            <person name="Zhang J."/>
            <person name="Zhao Z."/>
            <person name="Zhou C."/>
            <person name="Zhu D."/>
            <person name="Lee S."/>
            <person name="Bess C."/>
            <person name="Blankenburg K."/>
            <person name="Forbes L."/>
            <person name="Fu Q."/>
            <person name="Gubbala S."/>
            <person name="Hirani K."/>
            <person name="Jayaseelan J.C."/>
            <person name="Lara F."/>
            <person name="Munidasa M."/>
            <person name="Palculict T."/>
            <person name="Patil S."/>
            <person name="Pu L.-L."/>
            <person name="Saada N."/>
            <person name="Tang L."/>
            <person name="Weissenberger G."/>
            <person name="Zhu Y."/>
            <person name="Hemphill L."/>
            <person name="Shang Y."/>
            <person name="Youmans B."/>
            <person name="Ayvaz T."/>
            <person name="Ross M."/>
            <person name="Santibanez J."/>
            <person name="Aqrawi P."/>
            <person name="Gross S."/>
            <person name="Joshi V."/>
            <person name="Fowler G."/>
            <person name="Nazareth L."/>
            <person name="Reid J."/>
            <person name="Worley K."/>
            <person name="Petrosino J."/>
            <person name="Highlander S."/>
            <person name="Gibbs R."/>
        </authorList>
    </citation>
    <scope>NUCLEOTIDE SEQUENCE [LARGE SCALE GENOMIC DNA]</scope>
    <source>
        <strain evidence="1">DSM 15272</strain>
    </source>
</reference>
<dbReference type="STRING" id="585531.HMPREF0063_11064"/>